<dbReference type="AlphaFoldDB" id="A0AAW6U5B0"/>
<organism evidence="2 3">
    <name type="scientific">Peloplasma aerotolerans</name>
    <dbReference type="NCBI Taxonomy" id="3044389"/>
    <lineage>
        <taxon>Bacteria</taxon>
        <taxon>Bacillati</taxon>
        <taxon>Mycoplasmatota</taxon>
        <taxon>Mollicutes</taxon>
        <taxon>Acholeplasmatales</taxon>
        <taxon>Acholeplasmataceae</taxon>
        <taxon>Peloplasma</taxon>
    </lineage>
</organism>
<accession>A0AAW6U5B0</accession>
<dbReference type="InterPro" id="IPR005135">
    <property type="entry name" value="Endo/exonuclease/phosphatase"/>
</dbReference>
<reference evidence="2" key="1">
    <citation type="submission" date="2023-05" db="EMBL/GenBank/DDBJ databases">
        <title>Mariniplasma microaerophilum sp. nov., a novel anaerobic mollicute isolated from terrestrial mud volcano, Taman Peninsula, Russia.</title>
        <authorList>
            <person name="Khomyakova M.A."/>
            <person name="Merkel A.Y."/>
            <person name="Slobodkin A.I."/>
        </authorList>
    </citation>
    <scope>NUCLEOTIDE SEQUENCE</scope>
    <source>
        <strain evidence="2">M4Ah</strain>
    </source>
</reference>
<feature type="domain" description="Endonuclease/exonuclease/phosphatase" evidence="1">
    <location>
        <begin position="7"/>
        <end position="240"/>
    </location>
</feature>
<dbReference type="Proteomes" id="UP001431532">
    <property type="component" value="Unassembled WGS sequence"/>
</dbReference>
<gene>
    <name evidence="2" type="ORF">QJ521_06330</name>
</gene>
<dbReference type="RefSeq" id="WP_282839603.1">
    <property type="nucleotide sequence ID" value="NZ_JASCXW010000019.1"/>
</dbReference>
<dbReference type="Pfam" id="PF03372">
    <property type="entry name" value="Exo_endo_phos"/>
    <property type="match status" value="1"/>
</dbReference>
<keyword evidence="2" id="KW-0540">Nuclease</keyword>
<keyword evidence="2" id="KW-0255">Endonuclease</keyword>
<dbReference type="InterPro" id="IPR036691">
    <property type="entry name" value="Endo/exonu/phosph_ase_sf"/>
</dbReference>
<dbReference type="Gene3D" id="3.60.10.10">
    <property type="entry name" value="Endonuclease/exonuclease/phosphatase"/>
    <property type="match status" value="1"/>
</dbReference>
<dbReference type="InterPro" id="IPR050410">
    <property type="entry name" value="CCR4/nocturin_mRNA_transcr"/>
</dbReference>
<keyword evidence="3" id="KW-1185">Reference proteome</keyword>
<sequence length="251" mass="29509">MKLNICSFNIRIDVESDGNNAWEFRKNKVANFILKNDFDVIGFQEVNPSMHQSLIDELKNYETFGTPRSENNELNPIFIKKNIFKVIDSNTYWLTRTPHTPSVIEGSHYPRIATYVVVEDKNGDMLTFFNTHFDYANDKIGLKQAKYFYKELKKVEKEYKSSIIVTGDFNQIPDSKTMRYLNKKLNWVYDIREHVGLTFHGFTDEVEGFPIDYILFSKDFILRSFVIGQHSGKNDFLSDHYPIFAHLEKEK</sequence>
<dbReference type="PANTHER" id="PTHR12121:SF36">
    <property type="entry name" value="ENDONUCLEASE_EXONUCLEASE_PHOSPHATASE DOMAIN-CONTAINING PROTEIN"/>
    <property type="match status" value="1"/>
</dbReference>
<proteinExistence type="predicted"/>
<dbReference type="PANTHER" id="PTHR12121">
    <property type="entry name" value="CARBON CATABOLITE REPRESSOR PROTEIN 4"/>
    <property type="match status" value="1"/>
</dbReference>
<dbReference type="SUPFAM" id="SSF56219">
    <property type="entry name" value="DNase I-like"/>
    <property type="match status" value="1"/>
</dbReference>
<dbReference type="GO" id="GO:0000175">
    <property type="term" value="F:3'-5'-RNA exonuclease activity"/>
    <property type="evidence" value="ECO:0007669"/>
    <property type="project" value="TreeGrafter"/>
</dbReference>
<protein>
    <submittedName>
        <fullName evidence="2">Endonuclease/exonuclease/phosphatase family protein</fullName>
    </submittedName>
</protein>
<comment type="caution">
    <text evidence="2">The sequence shown here is derived from an EMBL/GenBank/DDBJ whole genome shotgun (WGS) entry which is preliminary data.</text>
</comment>
<evidence type="ECO:0000313" key="3">
    <source>
        <dbReference type="Proteomes" id="UP001431532"/>
    </source>
</evidence>
<name>A0AAW6U5B0_9MOLU</name>
<keyword evidence="2" id="KW-0378">Hydrolase</keyword>
<dbReference type="GO" id="GO:0004519">
    <property type="term" value="F:endonuclease activity"/>
    <property type="evidence" value="ECO:0007669"/>
    <property type="project" value="UniProtKB-KW"/>
</dbReference>
<evidence type="ECO:0000259" key="1">
    <source>
        <dbReference type="Pfam" id="PF03372"/>
    </source>
</evidence>
<dbReference type="EMBL" id="JASCXW010000019">
    <property type="protein sequence ID" value="MDI6453173.1"/>
    <property type="molecule type" value="Genomic_DNA"/>
</dbReference>
<evidence type="ECO:0000313" key="2">
    <source>
        <dbReference type="EMBL" id="MDI6453173.1"/>
    </source>
</evidence>